<accession>A0A512PA62</accession>
<keyword evidence="3" id="KW-1185">Reference proteome</keyword>
<feature type="region of interest" description="Disordered" evidence="1">
    <location>
        <begin position="80"/>
        <end position="120"/>
    </location>
</feature>
<sequence length="120" mass="13559">MRRLLWVGVGVALTVLVIRKGRALVDEHLPAGTTDAVEGAVRLTRVARTTREAFTAGMAEREQQLRHDLYGDVDLDELRERRDARRRPPAADRRRSAAVPPAWAEHPVEDPDDDDGYTFF</sequence>
<feature type="compositionally biased region" description="Acidic residues" evidence="1">
    <location>
        <begin position="110"/>
        <end position="120"/>
    </location>
</feature>
<gene>
    <name evidence="2" type="ORF">CSO01_08180</name>
</gene>
<dbReference type="EMBL" id="BKAL01000002">
    <property type="protein sequence ID" value="GEP68103.1"/>
    <property type="molecule type" value="Genomic_DNA"/>
</dbReference>
<protein>
    <submittedName>
        <fullName evidence="2">Uncharacterized protein</fullName>
    </submittedName>
</protein>
<evidence type="ECO:0000313" key="3">
    <source>
        <dbReference type="Proteomes" id="UP000321798"/>
    </source>
</evidence>
<evidence type="ECO:0000256" key="1">
    <source>
        <dbReference type="SAM" id="MobiDB-lite"/>
    </source>
</evidence>
<dbReference type="AlphaFoldDB" id="A0A512PA62"/>
<name>A0A512PA62_9CELL</name>
<organism evidence="2 3">
    <name type="scientific">Cellulomonas soli</name>
    <dbReference type="NCBI Taxonomy" id="931535"/>
    <lineage>
        <taxon>Bacteria</taxon>
        <taxon>Bacillati</taxon>
        <taxon>Actinomycetota</taxon>
        <taxon>Actinomycetes</taxon>
        <taxon>Micrococcales</taxon>
        <taxon>Cellulomonadaceae</taxon>
        <taxon>Cellulomonas</taxon>
    </lineage>
</organism>
<proteinExistence type="predicted"/>
<dbReference type="RefSeq" id="WP_146951855.1">
    <property type="nucleotide sequence ID" value="NZ_BAABBJ010000015.1"/>
</dbReference>
<dbReference type="OrthoDB" id="4829437at2"/>
<dbReference type="Proteomes" id="UP000321798">
    <property type="component" value="Unassembled WGS sequence"/>
</dbReference>
<evidence type="ECO:0000313" key="2">
    <source>
        <dbReference type="EMBL" id="GEP68103.1"/>
    </source>
</evidence>
<reference evidence="2 3" key="1">
    <citation type="submission" date="2019-07" db="EMBL/GenBank/DDBJ databases">
        <title>Whole genome shotgun sequence of Cellulomonas soli NBRC 109434.</title>
        <authorList>
            <person name="Hosoyama A."/>
            <person name="Uohara A."/>
            <person name="Ohji S."/>
            <person name="Ichikawa N."/>
        </authorList>
    </citation>
    <scope>NUCLEOTIDE SEQUENCE [LARGE SCALE GENOMIC DNA]</scope>
    <source>
        <strain evidence="2 3">NBRC 109434</strain>
    </source>
</reference>
<comment type="caution">
    <text evidence="2">The sequence shown here is derived from an EMBL/GenBank/DDBJ whole genome shotgun (WGS) entry which is preliminary data.</text>
</comment>